<name>A0AAV5BWI7_ELECO</name>
<protein>
    <submittedName>
        <fullName evidence="2">Uncharacterized protein</fullName>
    </submittedName>
</protein>
<sequence length="129" mass="14340">MGKVHQEVMNKKKLRHGVRTAEDRQQDGKNVWVLTLPLQQLKPVKTSRRRHGQEEGEEVDEEAVTPKGEGCRIPAAAETCPPAPKKPRTAVLLQDSRRCNDCDGEALEFFRVPVNLEAVFASLSAAKAN</sequence>
<dbReference type="AlphaFoldDB" id="A0AAV5BWI7"/>
<dbReference type="PANTHER" id="PTHR35162">
    <property type="entry name" value="OS08G0516600 PROTEIN"/>
    <property type="match status" value="1"/>
</dbReference>
<comment type="caution">
    <text evidence="2">The sequence shown here is derived from an EMBL/GenBank/DDBJ whole genome shotgun (WGS) entry which is preliminary data.</text>
</comment>
<organism evidence="2 3">
    <name type="scientific">Eleusine coracana subsp. coracana</name>
    <dbReference type="NCBI Taxonomy" id="191504"/>
    <lineage>
        <taxon>Eukaryota</taxon>
        <taxon>Viridiplantae</taxon>
        <taxon>Streptophyta</taxon>
        <taxon>Embryophyta</taxon>
        <taxon>Tracheophyta</taxon>
        <taxon>Spermatophyta</taxon>
        <taxon>Magnoliopsida</taxon>
        <taxon>Liliopsida</taxon>
        <taxon>Poales</taxon>
        <taxon>Poaceae</taxon>
        <taxon>PACMAD clade</taxon>
        <taxon>Chloridoideae</taxon>
        <taxon>Cynodonteae</taxon>
        <taxon>Eleusininae</taxon>
        <taxon>Eleusine</taxon>
    </lineage>
</organism>
<feature type="region of interest" description="Disordered" evidence="1">
    <location>
        <begin position="1"/>
        <end position="24"/>
    </location>
</feature>
<evidence type="ECO:0000313" key="2">
    <source>
        <dbReference type="EMBL" id="GJM90124.1"/>
    </source>
</evidence>
<dbReference type="PANTHER" id="PTHR35162:SF6">
    <property type="match status" value="1"/>
</dbReference>
<dbReference type="InterPro" id="IPR053115">
    <property type="entry name" value="CDK_inhibitor"/>
</dbReference>
<proteinExistence type="predicted"/>
<dbReference type="Proteomes" id="UP001054889">
    <property type="component" value="Unassembled WGS sequence"/>
</dbReference>
<keyword evidence="3" id="KW-1185">Reference proteome</keyword>
<gene>
    <name evidence="2" type="primary">ga06373</name>
    <name evidence="2" type="ORF">PR202_ga06373</name>
</gene>
<feature type="region of interest" description="Disordered" evidence="1">
    <location>
        <begin position="43"/>
        <end position="68"/>
    </location>
</feature>
<reference evidence="2" key="1">
    <citation type="journal article" date="2018" name="DNA Res.">
        <title>Multiple hybrid de novo genome assembly of finger millet, an orphan allotetraploid crop.</title>
        <authorList>
            <person name="Hatakeyama M."/>
            <person name="Aluri S."/>
            <person name="Balachadran M.T."/>
            <person name="Sivarajan S.R."/>
            <person name="Patrignani A."/>
            <person name="Gruter S."/>
            <person name="Poveda L."/>
            <person name="Shimizu-Inatsugi R."/>
            <person name="Baeten J."/>
            <person name="Francoijs K.J."/>
            <person name="Nataraja K.N."/>
            <person name="Reddy Y.A.N."/>
            <person name="Phadnis S."/>
            <person name="Ravikumar R.L."/>
            <person name="Schlapbach R."/>
            <person name="Sreeman S.M."/>
            <person name="Shimizu K.K."/>
        </authorList>
    </citation>
    <scope>NUCLEOTIDE SEQUENCE</scope>
</reference>
<dbReference type="EMBL" id="BQKI01000003">
    <property type="protein sequence ID" value="GJM90124.1"/>
    <property type="molecule type" value="Genomic_DNA"/>
</dbReference>
<accession>A0AAV5BWI7</accession>
<feature type="compositionally biased region" description="Basic and acidic residues" evidence="1">
    <location>
        <begin position="1"/>
        <end position="10"/>
    </location>
</feature>
<evidence type="ECO:0000256" key="1">
    <source>
        <dbReference type="SAM" id="MobiDB-lite"/>
    </source>
</evidence>
<evidence type="ECO:0000313" key="3">
    <source>
        <dbReference type="Proteomes" id="UP001054889"/>
    </source>
</evidence>
<reference evidence="2" key="2">
    <citation type="submission" date="2021-12" db="EMBL/GenBank/DDBJ databases">
        <title>Resequencing data analysis of finger millet.</title>
        <authorList>
            <person name="Hatakeyama M."/>
            <person name="Aluri S."/>
            <person name="Balachadran M.T."/>
            <person name="Sivarajan S.R."/>
            <person name="Poveda L."/>
            <person name="Shimizu-Inatsugi R."/>
            <person name="Schlapbach R."/>
            <person name="Sreeman S.M."/>
            <person name="Shimizu K.K."/>
        </authorList>
    </citation>
    <scope>NUCLEOTIDE SEQUENCE</scope>
</reference>